<feature type="domain" description="Peptidoglycan binding-like" evidence="1">
    <location>
        <begin position="103"/>
        <end position="151"/>
    </location>
</feature>
<evidence type="ECO:0000313" key="2">
    <source>
        <dbReference type="EMBL" id="KHK96099.1"/>
    </source>
</evidence>
<evidence type="ECO:0000313" key="3">
    <source>
        <dbReference type="Proteomes" id="UP000031030"/>
    </source>
</evidence>
<proteinExistence type="predicted"/>
<dbReference type="InterPro" id="IPR002477">
    <property type="entry name" value="Peptidoglycan-bd-like"/>
</dbReference>
<protein>
    <recommendedName>
        <fullName evidence="1">Peptidoglycan binding-like domain-containing protein</fullName>
    </recommendedName>
</protein>
<dbReference type="SUPFAM" id="SSF47090">
    <property type="entry name" value="PGBD-like"/>
    <property type="match status" value="1"/>
</dbReference>
<accession>A0A0B2A2Q7</accession>
<gene>
    <name evidence="2" type="ORF">LK09_17150</name>
</gene>
<dbReference type="Proteomes" id="UP000031030">
    <property type="component" value="Unassembled WGS sequence"/>
</dbReference>
<dbReference type="InterPro" id="IPR036366">
    <property type="entry name" value="PGBDSf"/>
</dbReference>
<dbReference type="InterPro" id="IPR036365">
    <property type="entry name" value="PGBD-like_sf"/>
</dbReference>
<organism evidence="2 3">
    <name type="scientific">Microbacterium mangrovi</name>
    <dbReference type="NCBI Taxonomy" id="1348253"/>
    <lineage>
        <taxon>Bacteria</taxon>
        <taxon>Bacillati</taxon>
        <taxon>Actinomycetota</taxon>
        <taxon>Actinomycetes</taxon>
        <taxon>Micrococcales</taxon>
        <taxon>Microbacteriaceae</taxon>
        <taxon>Microbacterium</taxon>
    </lineage>
</organism>
<keyword evidence="3" id="KW-1185">Reference proteome</keyword>
<sequence>MVAGSWALVTVLRPVSDPSTVAKYTYARVTAGKVGQTLNLDVVARWTSTLAGSNRAAGVVTSVDIKPGQLIASGQVLYSVDLRPVVAARGSVPTFRAIGPHTSGRDVSQLQRMLTATRFYAGPIDGTAGAGTVAAIKAWQKSRGEDATGTVERGDVIFLPSLPARVTLDTKVVSRGASLAGGEPVLQELPAAPRFTLALTTAQAALLTSGTRVDVTAPGGAVWHGVSGEQVSDQQTEIVTVSVDGPKGAVLCGRDCDRIPPEGETRLSSSVLVVPTVWGLVVPSSALVTGADGKVAVITDHGTRRPVRVRTSAEGMSVIDGVRAGERVRVPGGDAVPQ</sequence>
<dbReference type="STRING" id="1348253.LK09_17150"/>
<dbReference type="AlphaFoldDB" id="A0A0B2A2Q7"/>
<dbReference type="Pfam" id="PF01471">
    <property type="entry name" value="PG_binding_1"/>
    <property type="match status" value="1"/>
</dbReference>
<reference evidence="2 3" key="1">
    <citation type="submission" date="2014-11" db="EMBL/GenBank/DDBJ databases">
        <title>Genome sequence of Microbacterium mangrovi MUSC 115(T).</title>
        <authorList>
            <person name="Lee L.-H."/>
        </authorList>
    </citation>
    <scope>NUCLEOTIDE SEQUENCE [LARGE SCALE GENOMIC DNA]</scope>
    <source>
        <strain evidence="2 3">MUSC 115</strain>
    </source>
</reference>
<evidence type="ECO:0000259" key="1">
    <source>
        <dbReference type="Pfam" id="PF01471"/>
    </source>
</evidence>
<dbReference type="EMBL" id="JTDK01000017">
    <property type="protein sequence ID" value="KHK96099.1"/>
    <property type="molecule type" value="Genomic_DNA"/>
</dbReference>
<name>A0A0B2A2Q7_9MICO</name>
<comment type="caution">
    <text evidence="2">The sequence shown here is derived from an EMBL/GenBank/DDBJ whole genome shotgun (WGS) entry which is preliminary data.</text>
</comment>
<dbReference type="Gene3D" id="1.10.101.10">
    <property type="entry name" value="PGBD-like superfamily/PGBD"/>
    <property type="match status" value="1"/>
</dbReference>